<dbReference type="InterPro" id="IPR050256">
    <property type="entry name" value="Glycosyltransferase_2"/>
</dbReference>
<dbReference type="CDD" id="cd04179">
    <property type="entry name" value="DPM_DPG-synthase_like"/>
    <property type="match status" value="1"/>
</dbReference>
<feature type="domain" description="Glycosyltransferase 2-like" evidence="2">
    <location>
        <begin position="11"/>
        <end position="128"/>
    </location>
</feature>
<proteinExistence type="predicted"/>
<evidence type="ECO:0000259" key="2">
    <source>
        <dbReference type="Pfam" id="PF00535"/>
    </source>
</evidence>
<dbReference type="Gene3D" id="3.90.550.10">
    <property type="entry name" value="Spore Coat Polysaccharide Biosynthesis Protein SpsA, Chain A"/>
    <property type="match status" value="1"/>
</dbReference>
<evidence type="ECO:0000313" key="5">
    <source>
        <dbReference type="Proteomes" id="UP000195772"/>
    </source>
</evidence>
<accession>A0A1Y3QTG0</accession>
<gene>
    <name evidence="4" type="ORF">B5G41_10440</name>
</gene>
<dbReference type="eggNOG" id="COG3216">
    <property type="taxonomic scope" value="Bacteria"/>
</dbReference>
<dbReference type="PANTHER" id="PTHR48090:SF7">
    <property type="entry name" value="RFBJ PROTEIN"/>
    <property type="match status" value="1"/>
</dbReference>
<evidence type="ECO:0000313" key="4">
    <source>
        <dbReference type="EMBL" id="OUN02933.1"/>
    </source>
</evidence>
<name>A0A1Y3QTG0_9BACT</name>
<dbReference type="AlphaFoldDB" id="A0A1Y3QTG0"/>
<keyword evidence="4" id="KW-0808">Transferase</keyword>
<feature type="domain" description="DUF2062" evidence="3">
    <location>
        <begin position="251"/>
        <end position="375"/>
    </location>
</feature>
<dbReference type="Pfam" id="PF09835">
    <property type="entry name" value="DUF2062"/>
    <property type="match status" value="1"/>
</dbReference>
<dbReference type="OrthoDB" id="9810303at2"/>
<evidence type="ECO:0000256" key="1">
    <source>
        <dbReference type="SAM" id="Phobius"/>
    </source>
</evidence>
<evidence type="ECO:0000259" key="3">
    <source>
        <dbReference type="Pfam" id="PF09835"/>
    </source>
</evidence>
<comment type="caution">
    <text evidence="4">The sequence shown here is derived from an EMBL/GenBank/DDBJ whole genome shotgun (WGS) entry which is preliminary data.</text>
</comment>
<protein>
    <submittedName>
        <fullName evidence="4">Glycosyltransferase</fullName>
    </submittedName>
</protein>
<keyword evidence="1" id="KW-1133">Transmembrane helix</keyword>
<dbReference type="Proteomes" id="UP000195772">
    <property type="component" value="Unassembled WGS sequence"/>
</dbReference>
<sequence>MTIERNDILAVIPTYNNEKTLARVIGEVRRYCTDVLVVNDGSTDSTAGIIAGAGVGSISYAPNRGKGYALRRALRYAAEHGYRYMLTIDSDGQHYASDIPKFVEEIAKTPDALLVGARNLRSDNMPGKNTFANKFSNFWFRVETGIRLDDTQSGFRLYPVRRMKGMRFATRRYEFEVEVLVRAAWRGIEVRNIPVRVFYPEKAERVSHFRPGKDFTRISILNTLLVLGALLFYYPWRFLRSLTRERVRRFIADNITRSKDSNPRLAASIGLGVFFGIAPLWGYQMIAAAVTAHFTRLNKAVAVISSNISIPPMIPFILYGSYWTGAQVLQRDMPLSLSDITLERVAADLVQYIVGSFTMAAVCGAAATAVGYALLVLCKRTPGHE</sequence>
<dbReference type="SUPFAM" id="SSF53448">
    <property type="entry name" value="Nucleotide-diphospho-sugar transferases"/>
    <property type="match status" value="1"/>
</dbReference>
<feature type="transmembrane region" description="Helical" evidence="1">
    <location>
        <begin position="300"/>
        <end position="323"/>
    </location>
</feature>
<dbReference type="Pfam" id="PF00535">
    <property type="entry name" value="Glycos_transf_2"/>
    <property type="match status" value="1"/>
</dbReference>
<feature type="transmembrane region" description="Helical" evidence="1">
    <location>
        <begin position="265"/>
        <end position="288"/>
    </location>
</feature>
<dbReference type="EMBL" id="NFHB01000006">
    <property type="protein sequence ID" value="OUN02933.1"/>
    <property type="molecule type" value="Genomic_DNA"/>
</dbReference>
<dbReference type="GO" id="GO:0016740">
    <property type="term" value="F:transferase activity"/>
    <property type="evidence" value="ECO:0007669"/>
    <property type="project" value="UniProtKB-KW"/>
</dbReference>
<dbReference type="InterPro" id="IPR029044">
    <property type="entry name" value="Nucleotide-diphossugar_trans"/>
</dbReference>
<dbReference type="InterPro" id="IPR018639">
    <property type="entry name" value="DUF2062"/>
</dbReference>
<feature type="transmembrane region" description="Helical" evidence="1">
    <location>
        <begin position="352"/>
        <end position="377"/>
    </location>
</feature>
<keyword evidence="1" id="KW-0472">Membrane</keyword>
<dbReference type="eggNOG" id="COG0463">
    <property type="taxonomic scope" value="Bacteria"/>
</dbReference>
<feature type="transmembrane region" description="Helical" evidence="1">
    <location>
        <begin position="215"/>
        <end position="236"/>
    </location>
</feature>
<reference evidence="5" key="1">
    <citation type="submission" date="2017-04" db="EMBL/GenBank/DDBJ databases">
        <title>Function of individual gut microbiota members based on whole genome sequencing of pure cultures obtained from chicken caecum.</title>
        <authorList>
            <person name="Medvecky M."/>
            <person name="Cejkova D."/>
            <person name="Polansky O."/>
            <person name="Karasova D."/>
            <person name="Kubasova T."/>
            <person name="Cizek A."/>
            <person name="Rychlik I."/>
        </authorList>
    </citation>
    <scope>NUCLEOTIDE SEQUENCE [LARGE SCALE GENOMIC DNA]</scope>
    <source>
        <strain evidence="5">An90</strain>
    </source>
</reference>
<keyword evidence="1" id="KW-0812">Transmembrane</keyword>
<dbReference type="PANTHER" id="PTHR48090">
    <property type="entry name" value="UNDECAPRENYL-PHOSPHATE 4-DEOXY-4-FORMAMIDO-L-ARABINOSE TRANSFERASE-RELATED"/>
    <property type="match status" value="1"/>
</dbReference>
<dbReference type="InterPro" id="IPR001173">
    <property type="entry name" value="Glyco_trans_2-like"/>
</dbReference>
<organism evidence="4 5">
    <name type="scientific">Alistipes onderdonkii</name>
    <dbReference type="NCBI Taxonomy" id="328813"/>
    <lineage>
        <taxon>Bacteria</taxon>
        <taxon>Pseudomonadati</taxon>
        <taxon>Bacteroidota</taxon>
        <taxon>Bacteroidia</taxon>
        <taxon>Bacteroidales</taxon>
        <taxon>Rikenellaceae</taxon>
        <taxon>Alistipes</taxon>
    </lineage>
</organism>